<accession>A0ABV9ER34</accession>
<keyword evidence="1" id="KW-1133">Transmembrane helix</keyword>
<feature type="transmembrane region" description="Helical" evidence="1">
    <location>
        <begin position="317"/>
        <end position="335"/>
    </location>
</feature>
<feature type="transmembrane region" description="Helical" evidence="1">
    <location>
        <begin position="156"/>
        <end position="174"/>
    </location>
</feature>
<dbReference type="RefSeq" id="WP_262847926.1">
    <property type="nucleotide sequence ID" value="NZ_JANZYP010000068.1"/>
</dbReference>
<feature type="transmembrane region" description="Helical" evidence="1">
    <location>
        <begin position="214"/>
        <end position="238"/>
    </location>
</feature>
<gene>
    <name evidence="2" type="ORF">ACFO8L_38925</name>
</gene>
<dbReference type="Proteomes" id="UP001595891">
    <property type="component" value="Unassembled WGS sequence"/>
</dbReference>
<comment type="caution">
    <text evidence="2">The sequence shown here is derived from an EMBL/GenBank/DDBJ whole genome shotgun (WGS) entry which is preliminary data.</text>
</comment>
<protein>
    <submittedName>
        <fullName evidence="2">Uncharacterized protein</fullName>
    </submittedName>
</protein>
<dbReference type="EMBL" id="JBHSFN010000042">
    <property type="protein sequence ID" value="MFC4592116.1"/>
    <property type="molecule type" value="Genomic_DNA"/>
</dbReference>
<proteinExistence type="predicted"/>
<feature type="transmembrane region" description="Helical" evidence="1">
    <location>
        <begin position="81"/>
        <end position="102"/>
    </location>
</feature>
<name>A0ABV9ER34_9ACTN</name>
<feature type="transmembrane region" description="Helical" evidence="1">
    <location>
        <begin position="279"/>
        <end position="297"/>
    </location>
</feature>
<evidence type="ECO:0000313" key="2">
    <source>
        <dbReference type="EMBL" id="MFC4592116.1"/>
    </source>
</evidence>
<organism evidence="2 3">
    <name type="scientific">Sphaerisporangium corydalis</name>
    <dbReference type="NCBI Taxonomy" id="1441875"/>
    <lineage>
        <taxon>Bacteria</taxon>
        <taxon>Bacillati</taxon>
        <taxon>Actinomycetota</taxon>
        <taxon>Actinomycetes</taxon>
        <taxon>Streptosporangiales</taxon>
        <taxon>Streptosporangiaceae</taxon>
        <taxon>Sphaerisporangium</taxon>
    </lineage>
</organism>
<feature type="transmembrane region" description="Helical" evidence="1">
    <location>
        <begin position="130"/>
        <end position="149"/>
    </location>
</feature>
<reference evidence="3" key="1">
    <citation type="journal article" date="2019" name="Int. J. Syst. Evol. Microbiol.">
        <title>The Global Catalogue of Microorganisms (GCM) 10K type strain sequencing project: providing services to taxonomists for standard genome sequencing and annotation.</title>
        <authorList>
            <consortium name="The Broad Institute Genomics Platform"/>
            <consortium name="The Broad Institute Genome Sequencing Center for Infectious Disease"/>
            <person name="Wu L."/>
            <person name="Ma J."/>
        </authorList>
    </citation>
    <scope>NUCLEOTIDE SEQUENCE [LARGE SCALE GENOMIC DNA]</scope>
    <source>
        <strain evidence="3">CCUG 49560</strain>
    </source>
</reference>
<sequence length="350" mass="36582">MSLLEDRYRHVLRLLPASYRAGREEEMVSAFLEGSADLSDEDAPRPRWSEIASVAALSVRVRLGGTGAAPRFLAWGDAVRLVAVLGLGFSATLGCVWFGAFLDRYGLFGPPSAGQADLGPGGSAGRLWDIAQGFANLLWLAAFAALVRGRLRAAKALVPLALAATCAGVLGQVATDRDAALSGLVLQGVLLAVPVLALAAGFHRDAPRTRHPAWVAALPAATGVLLYGLLTLLGVWSAGPVADPRAWSWVWPWLDEPGLACLALLAAGVACLRRRERTFALPMALAILTVPVALARILRLDPRGADPATQTVAAVNAGQIIALVLCGVTLAVLAVRAMPARAPLAEEGPR</sequence>
<feature type="transmembrane region" description="Helical" evidence="1">
    <location>
        <begin position="180"/>
        <end position="202"/>
    </location>
</feature>
<feature type="transmembrane region" description="Helical" evidence="1">
    <location>
        <begin position="250"/>
        <end position="272"/>
    </location>
</feature>
<keyword evidence="1" id="KW-0812">Transmembrane</keyword>
<keyword evidence="1" id="KW-0472">Membrane</keyword>
<evidence type="ECO:0000313" key="3">
    <source>
        <dbReference type="Proteomes" id="UP001595891"/>
    </source>
</evidence>
<keyword evidence="3" id="KW-1185">Reference proteome</keyword>
<evidence type="ECO:0000256" key="1">
    <source>
        <dbReference type="SAM" id="Phobius"/>
    </source>
</evidence>